<keyword evidence="3" id="KW-1185">Reference proteome</keyword>
<proteinExistence type="predicted"/>
<dbReference type="EMBL" id="SFCI01000995">
    <property type="protein sequence ID" value="TFY77135.1"/>
    <property type="molecule type" value="Genomic_DNA"/>
</dbReference>
<gene>
    <name evidence="2" type="ORF">EWM64_g6877</name>
</gene>
<protein>
    <submittedName>
        <fullName evidence="2">Uncharacterized protein</fullName>
    </submittedName>
</protein>
<organism evidence="2 3">
    <name type="scientific">Hericium alpestre</name>
    <dbReference type="NCBI Taxonomy" id="135208"/>
    <lineage>
        <taxon>Eukaryota</taxon>
        <taxon>Fungi</taxon>
        <taxon>Dikarya</taxon>
        <taxon>Basidiomycota</taxon>
        <taxon>Agaricomycotina</taxon>
        <taxon>Agaricomycetes</taxon>
        <taxon>Russulales</taxon>
        <taxon>Hericiaceae</taxon>
        <taxon>Hericium</taxon>
    </lineage>
</organism>
<evidence type="ECO:0000256" key="1">
    <source>
        <dbReference type="SAM" id="MobiDB-lite"/>
    </source>
</evidence>
<reference evidence="2 3" key="1">
    <citation type="submission" date="2019-02" db="EMBL/GenBank/DDBJ databases">
        <title>Genome sequencing of the rare red list fungi Hericium alpestre (H. flagellum).</title>
        <authorList>
            <person name="Buettner E."/>
            <person name="Kellner H."/>
        </authorList>
    </citation>
    <scope>NUCLEOTIDE SEQUENCE [LARGE SCALE GENOMIC DNA]</scope>
    <source>
        <strain evidence="2 3">DSM 108284</strain>
    </source>
</reference>
<name>A0A4Y9ZRC7_9AGAM</name>
<accession>A0A4Y9ZRC7</accession>
<comment type="caution">
    <text evidence="2">The sequence shown here is derived from an EMBL/GenBank/DDBJ whole genome shotgun (WGS) entry which is preliminary data.</text>
</comment>
<sequence>MEHFCKALGFLCLTKGEARRASMLEQLFFWNLKSVEVCDVNFLANIAENGLKRPFNEVFMNWLSMREALMDEDDEDFSESGDDGQGSGKRDADSWDGRYMAEDVDHRLERLVITGRSITKECVDQLHGFFKDVILDQSEGIYGEESDDDDEYMY</sequence>
<feature type="region of interest" description="Disordered" evidence="1">
    <location>
        <begin position="73"/>
        <end position="95"/>
    </location>
</feature>
<evidence type="ECO:0000313" key="3">
    <source>
        <dbReference type="Proteomes" id="UP000298061"/>
    </source>
</evidence>
<dbReference type="AlphaFoldDB" id="A0A4Y9ZRC7"/>
<evidence type="ECO:0000313" key="2">
    <source>
        <dbReference type="EMBL" id="TFY77135.1"/>
    </source>
</evidence>
<dbReference type="Proteomes" id="UP000298061">
    <property type="component" value="Unassembled WGS sequence"/>
</dbReference>
<feature type="compositionally biased region" description="Acidic residues" evidence="1">
    <location>
        <begin position="73"/>
        <end position="82"/>
    </location>
</feature>